<dbReference type="GO" id="GO:0006631">
    <property type="term" value="P:fatty acid metabolic process"/>
    <property type="evidence" value="ECO:0007669"/>
    <property type="project" value="TreeGrafter"/>
</dbReference>
<dbReference type="OrthoDB" id="346910at2759"/>
<dbReference type="Pfam" id="PF00887">
    <property type="entry name" value="ACBP"/>
    <property type="match status" value="1"/>
</dbReference>
<dbReference type="Gene3D" id="1.20.80.10">
    <property type="match status" value="1"/>
</dbReference>
<feature type="compositionally biased region" description="Acidic residues" evidence="2">
    <location>
        <begin position="235"/>
        <end position="255"/>
    </location>
</feature>
<feature type="compositionally biased region" description="Basic and acidic residues" evidence="2">
    <location>
        <begin position="304"/>
        <end position="325"/>
    </location>
</feature>
<accession>A0A0G2J031</accession>
<dbReference type="InterPro" id="IPR000582">
    <property type="entry name" value="Acyl-CoA-binding_protein"/>
</dbReference>
<evidence type="ECO:0000313" key="5">
    <source>
        <dbReference type="Proteomes" id="UP000034164"/>
    </source>
</evidence>
<dbReference type="PANTHER" id="PTHR23310">
    <property type="entry name" value="ACYL-COA-BINDING PROTEIN, ACBP"/>
    <property type="match status" value="1"/>
</dbReference>
<feature type="region of interest" description="Disordered" evidence="2">
    <location>
        <begin position="196"/>
        <end position="336"/>
    </location>
</feature>
<feature type="region of interest" description="Disordered" evidence="2">
    <location>
        <begin position="121"/>
        <end position="175"/>
    </location>
</feature>
<evidence type="ECO:0000259" key="3">
    <source>
        <dbReference type="PROSITE" id="PS51228"/>
    </source>
</evidence>
<dbReference type="AlphaFoldDB" id="A0A0G2J031"/>
<feature type="compositionally biased region" description="Low complexity" evidence="2">
    <location>
        <begin position="123"/>
        <end position="153"/>
    </location>
</feature>
<dbReference type="InterPro" id="IPR014352">
    <property type="entry name" value="FERM/acyl-CoA-bd_prot_sf"/>
</dbReference>
<dbReference type="EMBL" id="LCZI01001196">
    <property type="protein sequence ID" value="KKZ61974.1"/>
    <property type="molecule type" value="Genomic_DNA"/>
</dbReference>
<feature type="compositionally biased region" description="Polar residues" evidence="2">
    <location>
        <begin position="154"/>
        <end position="173"/>
    </location>
</feature>
<dbReference type="PANTHER" id="PTHR23310:SF133">
    <property type="entry name" value="COA BINDING PROTEIN, PUTATIVE (AFU_ORTHOLOGUE AFUA_1G12300)-RELATED"/>
    <property type="match status" value="1"/>
</dbReference>
<feature type="compositionally biased region" description="Basic residues" evidence="2">
    <location>
        <begin position="326"/>
        <end position="336"/>
    </location>
</feature>
<name>A0A0G2J031_9EURO</name>
<evidence type="ECO:0000256" key="1">
    <source>
        <dbReference type="ARBA" id="ARBA00023121"/>
    </source>
</evidence>
<comment type="caution">
    <text evidence="4">The sequence shown here is derived from an EMBL/GenBank/DDBJ whole genome shotgun (WGS) entry which is preliminary data.</text>
</comment>
<feature type="compositionally biased region" description="Low complexity" evidence="2">
    <location>
        <begin position="280"/>
        <end position="292"/>
    </location>
</feature>
<proteinExistence type="predicted"/>
<dbReference type="VEuPathDB" id="FungiDB:EMCG_03531"/>
<dbReference type="PROSITE" id="PS51228">
    <property type="entry name" value="ACB_2"/>
    <property type="match status" value="1"/>
</dbReference>
<gene>
    <name evidence="4" type="ORF">EMCG_03531</name>
</gene>
<keyword evidence="1" id="KW-0446">Lipid-binding</keyword>
<dbReference type="Proteomes" id="UP000034164">
    <property type="component" value="Unassembled WGS sequence"/>
</dbReference>
<feature type="compositionally biased region" description="Acidic residues" evidence="2">
    <location>
        <begin position="263"/>
        <end position="277"/>
    </location>
</feature>
<sequence length="450" mass="51170">MSDSVDRVFVHALNTVKRIPRSGSARPPLPERLRLYGLYKQSMEGNVEGVMDRPVDDGTSLQAEREKWDAWYAQRHLSRTEAKRQYITALLDTMNKYASSTLEARELISELEFVWDQIKSNRSSSSSSGGSPPHVHVSSTPQSQQQQQQQQQQLSHIITPTPPSRSNYGSQYGSIGGRISRAEAAEEGMDRPLYAGRDSRLRVLSPVSQPDVDMPGGGGRRNYDGRAGVGGREGEVEEEGEEENEEEDEEDEEDFQEARDSPYEEDEDNDDEDDDERSDNNNQNNNNININPDDNDGNGGIRRRTLDGSDGGRDRDRDRDKDNPKPKPKAKPTYNRRWRRRVEQAMTKMTAELAAMREQMEARALSNRRRSSLWAWVKWVVWVIVRQVCWDLVLLGCVLVWLRIVRGDRRLEERLKGLRVWTEVRRRVAAAVGKGRGTGAGMGFRLGGFP</sequence>
<dbReference type="InterPro" id="IPR035984">
    <property type="entry name" value="Acyl-CoA-binding_sf"/>
</dbReference>
<protein>
    <recommendedName>
        <fullName evidence="3">ACB domain-containing protein</fullName>
    </recommendedName>
</protein>
<evidence type="ECO:0000256" key="2">
    <source>
        <dbReference type="SAM" id="MobiDB-lite"/>
    </source>
</evidence>
<dbReference type="SUPFAM" id="SSF47027">
    <property type="entry name" value="Acyl-CoA binding protein"/>
    <property type="match status" value="1"/>
</dbReference>
<organism evidence="4 5">
    <name type="scientific">[Emmonsia] crescens</name>
    <dbReference type="NCBI Taxonomy" id="73230"/>
    <lineage>
        <taxon>Eukaryota</taxon>
        <taxon>Fungi</taxon>
        <taxon>Dikarya</taxon>
        <taxon>Ascomycota</taxon>
        <taxon>Pezizomycotina</taxon>
        <taxon>Eurotiomycetes</taxon>
        <taxon>Eurotiomycetidae</taxon>
        <taxon>Onygenales</taxon>
        <taxon>Ajellomycetaceae</taxon>
        <taxon>Emergomyces</taxon>
    </lineage>
</organism>
<dbReference type="GO" id="GO:0000062">
    <property type="term" value="F:fatty-acyl-CoA binding"/>
    <property type="evidence" value="ECO:0007669"/>
    <property type="project" value="InterPro"/>
</dbReference>
<reference evidence="5" key="1">
    <citation type="journal article" date="2015" name="PLoS Genet.">
        <title>The dynamic genome and transcriptome of the human fungal pathogen Blastomyces and close relative Emmonsia.</title>
        <authorList>
            <person name="Munoz J.F."/>
            <person name="Gauthier G.M."/>
            <person name="Desjardins C.A."/>
            <person name="Gallo J.E."/>
            <person name="Holder J."/>
            <person name="Sullivan T.D."/>
            <person name="Marty A.J."/>
            <person name="Carmen J.C."/>
            <person name="Chen Z."/>
            <person name="Ding L."/>
            <person name="Gujja S."/>
            <person name="Magrini V."/>
            <person name="Misas E."/>
            <person name="Mitreva M."/>
            <person name="Priest M."/>
            <person name="Saif S."/>
            <person name="Whiston E.A."/>
            <person name="Young S."/>
            <person name="Zeng Q."/>
            <person name="Goldman W.E."/>
            <person name="Mardis E.R."/>
            <person name="Taylor J.W."/>
            <person name="McEwen J.G."/>
            <person name="Clay O.K."/>
            <person name="Klein B.S."/>
            <person name="Cuomo C.A."/>
        </authorList>
    </citation>
    <scope>NUCLEOTIDE SEQUENCE [LARGE SCALE GENOMIC DNA]</scope>
    <source>
        <strain evidence="5">UAMH 3008</strain>
    </source>
</reference>
<evidence type="ECO:0000313" key="4">
    <source>
        <dbReference type="EMBL" id="KKZ61974.1"/>
    </source>
</evidence>
<feature type="domain" description="ACB" evidence="3">
    <location>
        <begin position="5"/>
        <end position="99"/>
    </location>
</feature>